<dbReference type="InterPro" id="IPR028973">
    <property type="entry name" value="PhnB-like"/>
</dbReference>
<dbReference type="Pfam" id="PF06983">
    <property type="entry name" value="3-dmu-9_3-mt"/>
    <property type="match status" value="1"/>
</dbReference>
<dbReference type="AlphaFoldDB" id="A0A1W2C5D6"/>
<dbReference type="InterPro" id="IPR029068">
    <property type="entry name" value="Glyas_Bleomycin-R_OHBP_Dase"/>
</dbReference>
<dbReference type="GO" id="GO:0032259">
    <property type="term" value="P:methylation"/>
    <property type="evidence" value="ECO:0007669"/>
    <property type="project" value="UniProtKB-KW"/>
</dbReference>
<gene>
    <name evidence="2" type="ORF">SAMN06295998_10638</name>
</gene>
<dbReference type="EMBL" id="FWYD01000006">
    <property type="protein sequence ID" value="SMC80311.1"/>
    <property type="molecule type" value="Genomic_DNA"/>
</dbReference>
<dbReference type="PANTHER" id="PTHR33990">
    <property type="entry name" value="PROTEIN YJDN-RELATED"/>
    <property type="match status" value="1"/>
</dbReference>
<evidence type="ECO:0000259" key="1">
    <source>
        <dbReference type="Pfam" id="PF06983"/>
    </source>
</evidence>
<accession>A0A1W2C5D6</accession>
<keyword evidence="2" id="KW-0489">Methyltransferase</keyword>
<keyword evidence="2" id="KW-0830">Ubiquinone</keyword>
<dbReference type="PIRSF" id="PIRSF021700">
    <property type="entry name" value="3_dmu_93_MTrfase"/>
    <property type="match status" value="1"/>
</dbReference>
<organism evidence="2 3">
    <name type="scientific">Primorskyibacter flagellatus</name>
    <dbReference type="NCBI Taxonomy" id="1387277"/>
    <lineage>
        <taxon>Bacteria</taxon>
        <taxon>Pseudomonadati</taxon>
        <taxon>Pseudomonadota</taxon>
        <taxon>Alphaproteobacteria</taxon>
        <taxon>Rhodobacterales</taxon>
        <taxon>Roseobacteraceae</taxon>
        <taxon>Primorskyibacter</taxon>
    </lineage>
</organism>
<feature type="domain" description="PhnB-like" evidence="1">
    <location>
        <begin position="5"/>
        <end position="80"/>
    </location>
</feature>
<dbReference type="InterPro" id="IPR009725">
    <property type="entry name" value="3_dmu_93_MTrfase"/>
</dbReference>
<dbReference type="Proteomes" id="UP000192330">
    <property type="component" value="Unassembled WGS sequence"/>
</dbReference>
<proteinExistence type="predicted"/>
<sequence length="124" mass="13275">MRDNGQPDDPMIVEFNLAGSPMMILTAGPHHKLTPAASISVLTEDQKETDQLWDALTGNGGEAGHCGWVVDRFGVSWQIVPKRMPDLLASDDPGIVQRVSKAMMQMGKIDIAALDAAANEPAHG</sequence>
<dbReference type="STRING" id="1387277.SAMN06295998_10638"/>
<evidence type="ECO:0000313" key="3">
    <source>
        <dbReference type="Proteomes" id="UP000192330"/>
    </source>
</evidence>
<dbReference type="Gene3D" id="3.10.180.10">
    <property type="entry name" value="2,3-Dihydroxybiphenyl 1,2-Dioxygenase, domain 1"/>
    <property type="match status" value="1"/>
</dbReference>
<dbReference type="PANTHER" id="PTHR33990:SF2">
    <property type="entry name" value="PHNB-LIKE DOMAIN-CONTAINING PROTEIN"/>
    <property type="match status" value="1"/>
</dbReference>
<dbReference type="GO" id="GO:0008168">
    <property type="term" value="F:methyltransferase activity"/>
    <property type="evidence" value="ECO:0007669"/>
    <property type="project" value="UniProtKB-KW"/>
</dbReference>
<dbReference type="SUPFAM" id="SSF54593">
    <property type="entry name" value="Glyoxalase/Bleomycin resistance protein/Dihydroxybiphenyl dioxygenase"/>
    <property type="match status" value="1"/>
</dbReference>
<name>A0A1W2C5D6_9RHOB</name>
<reference evidence="2 3" key="1">
    <citation type="submission" date="2017-04" db="EMBL/GenBank/DDBJ databases">
        <authorList>
            <person name="Afonso C.L."/>
            <person name="Miller P.J."/>
            <person name="Scott M.A."/>
            <person name="Spackman E."/>
            <person name="Goraichik I."/>
            <person name="Dimitrov K.M."/>
            <person name="Suarez D.L."/>
            <person name="Swayne D.E."/>
        </authorList>
    </citation>
    <scope>NUCLEOTIDE SEQUENCE [LARGE SCALE GENOMIC DNA]</scope>
    <source>
        <strain evidence="2 3">CGMCC 1.12644</strain>
    </source>
</reference>
<keyword evidence="3" id="KW-1185">Reference proteome</keyword>
<evidence type="ECO:0000313" key="2">
    <source>
        <dbReference type="EMBL" id="SMC80311.1"/>
    </source>
</evidence>
<keyword evidence="2" id="KW-0808">Transferase</keyword>
<protein>
    <submittedName>
        <fullName evidence="2">Glyoxalase superfamily enzyme, possibly 3-demethylubiquinone-9 3-methyltransferase</fullName>
    </submittedName>
</protein>